<keyword evidence="2 4" id="KW-0808">Transferase</keyword>
<evidence type="ECO:0000313" key="7">
    <source>
        <dbReference type="EMBL" id="MBA2132742.1"/>
    </source>
</evidence>
<feature type="domain" description="Carbohydrate kinase FGGY N-terminal" evidence="5">
    <location>
        <begin position="10"/>
        <end position="245"/>
    </location>
</feature>
<reference evidence="7" key="1">
    <citation type="submission" date="2020-06" db="EMBL/GenBank/DDBJ databases">
        <title>Novel chitinolytic bacterium.</title>
        <authorList>
            <person name="Ungkulpasvich U."/>
            <person name="Kosugi A."/>
            <person name="Uke A."/>
        </authorList>
    </citation>
    <scope>NUCLEOTIDE SEQUENCE</scope>
    <source>
        <strain evidence="7">UUS1-1</strain>
    </source>
</reference>
<dbReference type="PANTHER" id="PTHR43095">
    <property type="entry name" value="SUGAR KINASE"/>
    <property type="match status" value="1"/>
</dbReference>
<dbReference type="GO" id="GO:0005975">
    <property type="term" value="P:carbohydrate metabolic process"/>
    <property type="evidence" value="ECO:0007669"/>
    <property type="project" value="InterPro"/>
</dbReference>
<dbReference type="SUPFAM" id="SSF53067">
    <property type="entry name" value="Actin-like ATPase domain"/>
    <property type="match status" value="2"/>
</dbReference>
<name>A0A8J6I1V7_9FIRM</name>
<dbReference type="RefSeq" id="WP_181339199.1">
    <property type="nucleotide sequence ID" value="NZ_JAAKDE010000008.1"/>
</dbReference>
<dbReference type="InterPro" id="IPR018484">
    <property type="entry name" value="FGGY_N"/>
</dbReference>
<comment type="caution">
    <text evidence="7">The sequence shown here is derived from an EMBL/GenBank/DDBJ whole genome shotgun (WGS) entry which is preliminary data.</text>
</comment>
<dbReference type="Proteomes" id="UP000657177">
    <property type="component" value="Unassembled WGS sequence"/>
</dbReference>
<dbReference type="InterPro" id="IPR000577">
    <property type="entry name" value="Carb_kinase_FGGY"/>
</dbReference>
<dbReference type="CDD" id="cd07773">
    <property type="entry name" value="ASKHA_NBD_FGGY_FK"/>
    <property type="match status" value="1"/>
</dbReference>
<keyword evidence="8" id="KW-1185">Reference proteome</keyword>
<dbReference type="AlphaFoldDB" id="A0A8J6I1V7"/>
<dbReference type="Pfam" id="PF02782">
    <property type="entry name" value="FGGY_C"/>
    <property type="match status" value="1"/>
</dbReference>
<dbReference type="PIRSF" id="PIRSF000538">
    <property type="entry name" value="GlpK"/>
    <property type="match status" value="1"/>
</dbReference>
<dbReference type="PROSITE" id="PS00445">
    <property type="entry name" value="FGGY_KINASES_2"/>
    <property type="match status" value="1"/>
</dbReference>
<dbReference type="InterPro" id="IPR018483">
    <property type="entry name" value="Carb_kinase_FGGY_CS"/>
</dbReference>
<dbReference type="GO" id="GO:0016773">
    <property type="term" value="F:phosphotransferase activity, alcohol group as acceptor"/>
    <property type="evidence" value="ECO:0007669"/>
    <property type="project" value="InterPro"/>
</dbReference>
<evidence type="ECO:0000313" key="8">
    <source>
        <dbReference type="Proteomes" id="UP000657177"/>
    </source>
</evidence>
<dbReference type="Pfam" id="PF00370">
    <property type="entry name" value="FGGY_N"/>
    <property type="match status" value="1"/>
</dbReference>
<evidence type="ECO:0000256" key="3">
    <source>
        <dbReference type="ARBA" id="ARBA00022777"/>
    </source>
</evidence>
<evidence type="ECO:0000256" key="2">
    <source>
        <dbReference type="ARBA" id="ARBA00022679"/>
    </source>
</evidence>
<accession>A0A8J6I1V7</accession>
<dbReference type="Gene3D" id="3.30.420.40">
    <property type="match status" value="2"/>
</dbReference>
<gene>
    <name evidence="7" type="ORF">G5B42_04185</name>
</gene>
<keyword evidence="3 4" id="KW-0418">Kinase</keyword>
<protein>
    <submittedName>
        <fullName evidence="7">Carbohydrate kinase</fullName>
    </submittedName>
</protein>
<proteinExistence type="inferred from homology"/>
<comment type="similarity">
    <text evidence="1 4">Belongs to the FGGY kinase family.</text>
</comment>
<organism evidence="7 8">
    <name type="scientific">Capillibacterium thermochitinicola</name>
    <dbReference type="NCBI Taxonomy" id="2699427"/>
    <lineage>
        <taxon>Bacteria</taxon>
        <taxon>Bacillati</taxon>
        <taxon>Bacillota</taxon>
        <taxon>Capillibacterium</taxon>
    </lineage>
</organism>
<feature type="domain" description="Carbohydrate kinase FGGY C-terminal" evidence="6">
    <location>
        <begin position="289"/>
        <end position="446"/>
    </location>
</feature>
<dbReference type="InterPro" id="IPR050406">
    <property type="entry name" value="FGGY_Carb_Kinase"/>
</dbReference>
<dbReference type="GO" id="GO:0016301">
    <property type="term" value="F:kinase activity"/>
    <property type="evidence" value="ECO:0007669"/>
    <property type="project" value="UniProtKB-KW"/>
</dbReference>
<evidence type="ECO:0000259" key="5">
    <source>
        <dbReference type="Pfam" id="PF00370"/>
    </source>
</evidence>
<dbReference type="PANTHER" id="PTHR43095:SF3">
    <property type="entry name" value="L-XYLULOSE_3-KETO-L-GULONATE KINASE"/>
    <property type="match status" value="1"/>
</dbReference>
<evidence type="ECO:0000259" key="6">
    <source>
        <dbReference type="Pfam" id="PF02782"/>
    </source>
</evidence>
<evidence type="ECO:0000256" key="4">
    <source>
        <dbReference type="RuleBase" id="RU003733"/>
    </source>
</evidence>
<dbReference type="InterPro" id="IPR043129">
    <property type="entry name" value="ATPase_NBD"/>
</dbReference>
<dbReference type="EMBL" id="JAAKDE010000008">
    <property type="protein sequence ID" value="MBA2132742.1"/>
    <property type="molecule type" value="Genomic_DNA"/>
</dbReference>
<sequence length="504" mass="55088">MEKEQKLKLIGIDIGTTHCKVGLFDAKGRLLHLEKQPTITHQSADGRLSYDPEELWQQFAGMLKQVLAPAKPGEVQAIGIASMAEAGLLVDKGTGKPKTEIVPWYDRRTMKQYERISQEGDVRTLFSRIGLYPSFKHGLAKILWFKEQEPSLLEDGIWLSAADYLAFRLTGKFGTDHTLAARTYAYRIDRKEWDKEWLAAFGLKADLFPPVKASGSPLGEVRGELGFPPGIKVAVAGHDHLCAALAVGAIKPGVVFDSIGTAESLIGTLDQRVLGEKEYNSRLSFGCHVVPGKMVWIGGLSASGGSLEWLRRQLGDEPLSYGEIETLLASTGPEPTGIIYYPYLSGSGAPLPDPKVRGALIGLSAEHGKADLLKAILEGTAYEMEAIRRAAAQVTDDEIEQFVAVGGGTRNHTWMRIKATVSGCTIRIPPVEEATLLGAALLAAIGAGFFQNTEEAVAGLELEAESQVVAPWEESKERYRQIFEEGYLKLQHPIRQYFRTAGKD</sequence>
<dbReference type="InterPro" id="IPR018485">
    <property type="entry name" value="FGGY_C"/>
</dbReference>
<evidence type="ECO:0000256" key="1">
    <source>
        <dbReference type="ARBA" id="ARBA00009156"/>
    </source>
</evidence>